<organism evidence="2 3">
    <name type="scientific">Haematococcus lacustris</name>
    <name type="common">Green alga</name>
    <name type="synonym">Haematococcus pluvialis</name>
    <dbReference type="NCBI Taxonomy" id="44745"/>
    <lineage>
        <taxon>Eukaryota</taxon>
        <taxon>Viridiplantae</taxon>
        <taxon>Chlorophyta</taxon>
        <taxon>core chlorophytes</taxon>
        <taxon>Chlorophyceae</taxon>
        <taxon>CS clade</taxon>
        <taxon>Chlamydomonadales</taxon>
        <taxon>Haematococcaceae</taxon>
        <taxon>Haematococcus</taxon>
    </lineage>
</organism>
<gene>
    <name evidence="2" type="ORF">HaLaN_24268</name>
</gene>
<sequence>MWDMDTAALQEAASDVLASVQKEQSAYNFFVTLAFTTVVALLATVTLGVAYLTIVQFLDKRQELEDQGQLKTSITGLPADK</sequence>
<evidence type="ECO:0000256" key="1">
    <source>
        <dbReference type="SAM" id="Phobius"/>
    </source>
</evidence>
<feature type="transmembrane region" description="Helical" evidence="1">
    <location>
        <begin position="29"/>
        <end position="54"/>
    </location>
</feature>
<keyword evidence="1" id="KW-0472">Membrane</keyword>
<proteinExistence type="predicted"/>
<dbReference type="Proteomes" id="UP000485058">
    <property type="component" value="Unassembled WGS sequence"/>
</dbReference>
<accession>A0A699ZTH5</accession>
<keyword evidence="1" id="KW-0812">Transmembrane</keyword>
<keyword evidence="1" id="KW-1133">Transmembrane helix</keyword>
<evidence type="ECO:0000313" key="2">
    <source>
        <dbReference type="EMBL" id="GFH26167.1"/>
    </source>
</evidence>
<comment type="caution">
    <text evidence="2">The sequence shown here is derived from an EMBL/GenBank/DDBJ whole genome shotgun (WGS) entry which is preliminary data.</text>
</comment>
<evidence type="ECO:0000313" key="3">
    <source>
        <dbReference type="Proteomes" id="UP000485058"/>
    </source>
</evidence>
<dbReference type="AlphaFoldDB" id="A0A699ZTH5"/>
<protein>
    <submittedName>
        <fullName evidence="2">Uncharacterized protein</fullName>
    </submittedName>
</protein>
<name>A0A699ZTH5_HAELA</name>
<dbReference type="EMBL" id="BLLF01003043">
    <property type="protein sequence ID" value="GFH26167.1"/>
    <property type="molecule type" value="Genomic_DNA"/>
</dbReference>
<keyword evidence="3" id="KW-1185">Reference proteome</keyword>
<reference evidence="2 3" key="1">
    <citation type="submission" date="2020-02" db="EMBL/GenBank/DDBJ databases">
        <title>Draft genome sequence of Haematococcus lacustris strain NIES-144.</title>
        <authorList>
            <person name="Morimoto D."/>
            <person name="Nakagawa S."/>
            <person name="Yoshida T."/>
            <person name="Sawayama S."/>
        </authorList>
    </citation>
    <scope>NUCLEOTIDE SEQUENCE [LARGE SCALE GENOMIC DNA]</scope>
    <source>
        <strain evidence="2 3">NIES-144</strain>
    </source>
</reference>